<reference evidence="1 2" key="1">
    <citation type="submission" date="2023-05" db="EMBL/GenBank/DDBJ databases">
        <title>B98-5 Cell Line De Novo Hybrid Assembly: An Optical Mapping Approach.</title>
        <authorList>
            <person name="Kananen K."/>
            <person name="Auerbach J.A."/>
            <person name="Kautto E."/>
            <person name="Blachly J.S."/>
        </authorList>
    </citation>
    <scope>NUCLEOTIDE SEQUENCE [LARGE SCALE GENOMIC DNA]</scope>
    <source>
        <strain evidence="1">B95-8</strain>
        <tissue evidence="1">Cell line</tissue>
    </source>
</reference>
<dbReference type="EMBL" id="JASSZA010000023">
    <property type="protein sequence ID" value="KAK2083894.1"/>
    <property type="molecule type" value="Genomic_DNA"/>
</dbReference>
<proteinExistence type="predicted"/>
<keyword evidence="2" id="KW-1185">Reference proteome</keyword>
<accession>A0ABQ9TGP4</accession>
<protein>
    <submittedName>
        <fullName evidence="1">Uncharacterized protein</fullName>
    </submittedName>
</protein>
<sequence>MNLRGLFQDFNPRSPRYGLRRGLVFGSGEARRDPGACLSFPAGASGSQTKQSASAPALFLLQCPLEEPGRETRRLKRLSCSTVL</sequence>
<organism evidence="1 2">
    <name type="scientific">Saguinus oedipus</name>
    <name type="common">Cotton-top tamarin</name>
    <name type="synonym">Oedipomidas oedipus</name>
    <dbReference type="NCBI Taxonomy" id="9490"/>
    <lineage>
        <taxon>Eukaryota</taxon>
        <taxon>Metazoa</taxon>
        <taxon>Chordata</taxon>
        <taxon>Craniata</taxon>
        <taxon>Vertebrata</taxon>
        <taxon>Euteleostomi</taxon>
        <taxon>Mammalia</taxon>
        <taxon>Eutheria</taxon>
        <taxon>Euarchontoglires</taxon>
        <taxon>Primates</taxon>
        <taxon>Haplorrhini</taxon>
        <taxon>Platyrrhini</taxon>
        <taxon>Cebidae</taxon>
        <taxon>Callitrichinae</taxon>
        <taxon>Saguinus</taxon>
    </lineage>
</organism>
<dbReference type="Proteomes" id="UP001266305">
    <property type="component" value="Unassembled WGS sequence"/>
</dbReference>
<name>A0ABQ9TGP4_SAGOE</name>
<comment type="caution">
    <text evidence="1">The sequence shown here is derived from an EMBL/GenBank/DDBJ whole genome shotgun (WGS) entry which is preliminary data.</text>
</comment>
<evidence type="ECO:0000313" key="2">
    <source>
        <dbReference type="Proteomes" id="UP001266305"/>
    </source>
</evidence>
<evidence type="ECO:0000313" key="1">
    <source>
        <dbReference type="EMBL" id="KAK2083894.1"/>
    </source>
</evidence>
<gene>
    <name evidence="1" type="ORF">P7K49_039130</name>
</gene>